<keyword evidence="4" id="KW-0804">Transcription</keyword>
<dbReference type="PANTHER" id="PTHR11618">
    <property type="entry name" value="TRANSCRIPTION INITIATION FACTOR IIB-RELATED"/>
    <property type="match status" value="1"/>
</dbReference>
<evidence type="ECO:0000256" key="2">
    <source>
        <dbReference type="ARBA" id="ARBA00022737"/>
    </source>
</evidence>
<dbReference type="InterPro" id="IPR013150">
    <property type="entry name" value="TFIIB_cyclin"/>
</dbReference>
<dbReference type="PANTHER" id="PTHR11618:SF78">
    <property type="entry name" value="TRANSCRIPTION INITIATION FACTOR IIB-2"/>
    <property type="match status" value="1"/>
</dbReference>
<proteinExistence type="inferred from homology"/>
<sequence>MEAKFFLAWAYFVDGTDAGCILFPQLRVEGLHGEKWGNFPGVQRGGGGRFLAKRQRGRWGASPPCPDAQEAGSSPPLLRLAGKFLAQVRGTSPDMLGGEVSPPLRLGGEPSRPCGLGREAVNDTEKSAAFSMNSGGSLPVDVTLLSPVPSVHRAQEIYKNLKDRKSIVGKPQTAVLAACLFVACRLEHAPRTVNAAKKKIGQAINIIEAEMGSSFEMGTARAGDFMRRFCSHLGMTNHAVKAAIEAVQNSEELDIRRYLG</sequence>
<evidence type="ECO:0000259" key="6">
    <source>
        <dbReference type="Pfam" id="PF00382"/>
    </source>
</evidence>
<dbReference type="Proteomes" id="UP000652761">
    <property type="component" value="Unassembled WGS sequence"/>
</dbReference>
<dbReference type="InterPro" id="IPR023486">
    <property type="entry name" value="TFIIB_CS"/>
</dbReference>
<dbReference type="SUPFAM" id="SSF47954">
    <property type="entry name" value="Cyclin-like"/>
    <property type="match status" value="1"/>
</dbReference>
<evidence type="ECO:0000256" key="5">
    <source>
        <dbReference type="SAM" id="MobiDB-lite"/>
    </source>
</evidence>
<comment type="similarity">
    <text evidence="1">Belongs to the TFIIB family.</text>
</comment>
<accession>A0A843TM26</accession>
<name>A0A843TM26_COLES</name>
<feature type="region of interest" description="Disordered" evidence="5">
    <location>
        <begin position="55"/>
        <end position="74"/>
    </location>
</feature>
<reference evidence="7" key="1">
    <citation type="submission" date="2017-07" db="EMBL/GenBank/DDBJ databases">
        <title>Taro Niue Genome Assembly and Annotation.</title>
        <authorList>
            <person name="Atibalentja N."/>
            <person name="Keating K."/>
            <person name="Fields C.J."/>
        </authorList>
    </citation>
    <scope>NUCLEOTIDE SEQUENCE</scope>
    <source>
        <strain evidence="7">Niue_2</strain>
        <tissue evidence="7">Leaf</tissue>
    </source>
</reference>
<dbReference type="AlphaFoldDB" id="A0A843TM26"/>
<dbReference type="InterPro" id="IPR000812">
    <property type="entry name" value="TFIIB"/>
</dbReference>
<dbReference type="Pfam" id="PF00382">
    <property type="entry name" value="TFIIB"/>
    <property type="match status" value="1"/>
</dbReference>
<evidence type="ECO:0000313" key="8">
    <source>
        <dbReference type="Proteomes" id="UP000652761"/>
    </source>
</evidence>
<dbReference type="EMBL" id="NMUH01000141">
    <property type="protein sequence ID" value="MQL72738.1"/>
    <property type="molecule type" value="Genomic_DNA"/>
</dbReference>
<dbReference type="PROSITE" id="PS00782">
    <property type="entry name" value="TFIIB"/>
    <property type="match status" value="1"/>
</dbReference>
<evidence type="ECO:0000256" key="1">
    <source>
        <dbReference type="ARBA" id="ARBA00010857"/>
    </source>
</evidence>
<evidence type="ECO:0000256" key="3">
    <source>
        <dbReference type="ARBA" id="ARBA00023015"/>
    </source>
</evidence>
<dbReference type="OrthoDB" id="25790at2759"/>
<dbReference type="PRINTS" id="PR00685">
    <property type="entry name" value="TIFACTORIIB"/>
</dbReference>
<organism evidence="7 8">
    <name type="scientific">Colocasia esculenta</name>
    <name type="common">Wild taro</name>
    <name type="synonym">Arum esculentum</name>
    <dbReference type="NCBI Taxonomy" id="4460"/>
    <lineage>
        <taxon>Eukaryota</taxon>
        <taxon>Viridiplantae</taxon>
        <taxon>Streptophyta</taxon>
        <taxon>Embryophyta</taxon>
        <taxon>Tracheophyta</taxon>
        <taxon>Spermatophyta</taxon>
        <taxon>Magnoliopsida</taxon>
        <taxon>Liliopsida</taxon>
        <taxon>Araceae</taxon>
        <taxon>Aroideae</taxon>
        <taxon>Colocasieae</taxon>
        <taxon>Colocasia</taxon>
    </lineage>
</organism>
<keyword evidence="2" id="KW-0677">Repeat</keyword>
<comment type="caution">
    <text evidence="7">The sequence shown here is derived from an EMBL/GenBank/DDBJ whole genome shotgun (WGS) entry which is preliminary data.</text>
</comment>
<dbReference type="GO" id="GO:0005634">
    <property type="term" value="C:nucleus"/>
    <property type="evidence" value="ECO:0007669"/>
    <property type="project" value="TreeGrafter"/>
</dbReference>
<evidence type="ECO:0000313" key="7">
    <source>
        <dbReference type="EMBL" id="MQL72738.1"/>
    </source>
</evidence>
<dbReference type="GO" id="GO:0097550">
    <property type="term" value="C:transcription preinitiation complex"/>
    <property type="evidence" value="ECO:0007669"/>
    <property type="project" value="TreeGrafter"/>
</dbReference>
<feature type="domain" description="Transcription factor TFIIB cyclin-like" evidence="6">
    <location>
        <begin position="152"/>
        <end position="216"/>
    </location>
</feature>
<evidence type="ECO:0000256" key="4">
    <source>
        <dbReference type="ARBA" id="ARBA00023163"/>
    </source>
</evidence>
<dbReference type="GO" id="GO:0017025">
    <property type="term" value="F:TBP-class protein binding"/>
    <property type="evidence" value="ECO:0007669"/>
    <property type="project" value="InterPro"/>
</dbReference>
<gene>
    <name evidence="7" type="ORF">Taro_005072</name>
</gene>
<keyword evidence="3" id="KW-0805">Transcription regulation</keyword>
<dbReference type="GO" id="GO:0070897">
    <property type="term" value="P:transcription preinitiation complex assembly"/>
    <property type="evidence" value="ECO:0007669"/>
    <property type="project" value="InterPro"/>
</dbReference>
<dbReference type="InterPro" id="IPR036915">
    <property type="entry name" value="Cyclin-like_sf"/>
</dbReference>
<protein>
    <recommendedName>
        <fullName evidence="6">Transcription factor TFIIB cyclin-like domain-containing protein</fullName>
    </recommendedName>
</protein>
<dbReference type="Gene3D" id="1.10.472.10">
    <property type="entry name" value="Cyclin-like"/>
    <property type="match status" value="2"/>
</dbReference>
<keyword evidence="8" id="KW-1185">Reference proteome</keyword>